<keyword evidence="1" id="KW-0732">Signal</keyword>
<reference evidence="2" key="1">
    <citation type="journal article" date="2020" name="mSystems">
        <title>Genome- and Community-Level Interaction Insights into Carbon Utilization and Element Cycling Functions of Hydrothermarchaeota in Hydrothermal Sediment.</title>
        <authorList>
            <person name="Zhou Z."/>
            <person name="Liu Y."/>
            <person name="Xu W."/>
            <person name="Pan J."/>
            <person name="Luo Z.H."/>
            <person name="Li M."/>
        </authorList>
    </citation>
    <scope>NUCLEOTIDE SEQUENCE [LARGE SCALE GENOMIC DNA]</scope>
    <source>
        <strain evidence="2">SpSt-102</strain>
    </source>
</reference>
<accession>A0A7C5V1D7</accession>
<dbReference type="AlphaFoldDB" id="A0A7C5V1D7"/>
<protein>
    <recommendedName>
        <fullName evidence="3">SLH domain-containing protein</fullName>
    </recommendedName>
</protein>
<dbReference type="EMBL" id="DRUZ01000018">
    <property type="protein sequence ID" value="HHS01187.1"/>
    <property type="molecule type" value="Genomic_DNA"/>
</dbReference>
<feature type="signal peptide" evidence="1">
    <location>
        <begin position="1"/>
        <end position="24"/>
    </location>
</feature>
<comment type="caution">
    <text evidence="2">The sequence shown here is derived from an EMBL/GenBank/DDBJ whole genome shotgun (WGS) entry which is preliminary data.</text>
</comment>
<name>A0A7C5V1D7_9FIRM</name>
<gene>
    <name evidence="2" type="ORF">ENL71_01370</name>
</gene>
<proteinExistence type="predicted"/>
<feature type="chain" id="PRO_5028048269" description="SLH domain-containing protein" evidence="1">
    <location>
        <begin position="25"/>
        <end position="583"/>
    </location>
</feature>
<evidence type="ECO:0008006" key="3">
    <source>
        <dbReference type="Google" id="ProtNLM"/>
    </source>
</evidence>
<sequence length="583" mass="68202">MKKLLSFILILSLSLTLAFPVAKAGSLAQAVQTATSKINYITAGEFVTSLLLGAKVKPDKPLDYWRKAVRMGLIPAEVKKDKPLTRAQASYIVWKLINAVPELRDKNIPVKVEILSPVDYTFWSKGEPDANLRGVYVPWYRDPYYGDKPIYTNAYRVIRTYNIVVIDKYYKDGTVKTVHVWNRLRDYDPAKDRVKLLERFMKEQPNKVKFDFPQDRTKALVWKIGDPLIFFNFDPNKQLPPGKKTYTLYRVVPGDPLYKEYGKDYAGAYYFYYPHVWKGKTKYAIYSFAFLQLGKYKSKNPEDWNLTAELNPIFNESLNRWLMSLPRQYPLDYTRFQYICVDFKSVPKVYQEPMLRLADLGIITPDVNIDKNVFKTKFVDGQLYWEGKVKPPKLPAPNIRFNASRVLTQKEASEMIARVFDESRRRVVDEMTFDYSKEKNPEIVTRYGQSLYDFAGNSDRMTEILMFQHTGTSITLRIDELWQLFYAQYLMEKYPDAPMLFTNVYWRNVNYKTPDKMWYKLHVGFVYTRDDPTPWFGAVGVSDSMSVPIALVNGVRISQKAEEEYLIKKRDMSGYYSQNSSKR</sequence>
<evidence type="ECO:0000256" key="1">
    <source>
        <dbReference type="SAM" id="SignalP"/>
    </source>
</evidence>
<organism evidence="2">
    <name type="scientific">Caldicellulosiruptor owensensis</name>
    <dbReference type="NCBI Taxonomy" id="55205"/>
    <lineage>
        <taxon>Bacteria</taxon>
        <taxon>Bacillati</taxon>
        <taxon>Bacillota</taxon>
        <taxon>Bacillota incertae sedis</taxon>
        <taxon>Caldicellulosiruptorales</taxon>
        <taxon>Caldicellulosiruptoraceae</taxon>
        <taxon>Caldicellulosiruptor</taxon>
    </lineage>
</organism>
<evidence type="ECO:0000313" key="2">
    <source>
        <dbReference type="EMBL" id="HHS01187.1"/>
    </source>
</evidence>